<dbReference type="Gene3D" id="3.20.20.120">
    <property type="entry name" value="Enolase-like C-terminal domain"/>
    <property type="match status" value="1"/>
</dbReference>
<evidence type="ECO:0000256" key="2">
    <source>
        <dbReference type="ARBA" id="ARBA00008031"/>
    </source>
</evidence>
<accession>R8B4V3</accession>
<dbReference type="SUPFAM" id="SSF51604">
    <property type="entry name" value="Enolase C-terminal domain-like"/>
    <property type="match status" value="1"/>
</dbReference>
<comment type="cofactor">
    <cofactor evidence="1">
        <name>Mg(2+)</name>
        <dbReference type="ChEBI" id="CHEBI:18420"/>
    </cofactor>
</comment>
<dbReference type="AlphaFoldDB" id="R8B4V3"/>
<dbReference type="HOGENOM" id="CLU_030273_4_5_6"/>
<proteinExistence type="inferred from homology"/>
<dbReference type="Gene3D" id="3.30.390.10">
    <property type="entry name" value="Enolase-like, N-terminal domain"/>
    <property type="match status" value="1"/>
</dbReference>
<evidence type="ECO:0000259" key="5">
    <source>
        <dbReference type="SMART" id="SM00922"/>
    </source>
</evidence>
<dbReference type="FunFam" id="3.30.390.10:FF:000009">
    <property type="entry name" value="Hydrophobic dipeptide epimerase"/>
    <property type="match status" value="1"/>
</dbReference>
<dbReference type="InterPro" id="IPR029017">
    <property type="entry name" value="Enolase-like_N"/>
</dbReference>
<dbReference type="RefSeq" id="WP_012136599.1">
    <property type="nucleotide sequence ID" value="NZ_KE007306.1"/>
</dbReference>
<comment type="caution">
    <text evidence="6">The sequence shown here is derived from an EMBL/GenBank/DDBJ whole genome shotgun (WGS) entry which is preliminary data.</text>
</comment>
<name>R8B4V3_9GAMM</name>
<reference evidence="6 7" key="1">
    <citation type="journal article" date="2013" name="Genome Announc.">
        <title>Draft Genome Sequence of the Moderately Halophilic Bacterium Marinobacter lipolyticus Strain SM19.</title>
        <authorList>
            <person name="Papke R.T."/>
            <person name="de la Haba R.R."/>
            <person name="Infante-Dominguez C."/>
            <person name="Perez D."/>
            <person name="Sanchez-Porro C."/>
            <person name="Lapierre P."/>
            <person name="Ventosa A."/>
        </authorList>
    </citation>
    <scope>NUCLEOTIDE SEQUENCE [LARGE SCALE GENOMIC DNA]</scope>
    <source>
        <strain evidence="6 7">SM19</strain>
    </source>
</reference>
<keyword evidence="3" id="KW-0479">Metal-binding</keyword>
<dbReference type="InterPro" id="IPR013341">
    <property type="entry name" value="Mandelate_racemase_N_dom"/>
</dbReference>
<dbReference type="PATRIC" id="fig|1318628.3.peg.602"/>
<dbReference type="InterPro" id="IPR034593">
    <property type="entry name" value="DgoD-like"/>
</dbReference>
<keyword evidence="4" id="KW-0460">Magnesium</keyword>
<dbReference type="STRING" id="1318628.MARLIPOL_02995"/>
<organism evidence="6 7">
    <name type="scientific">Marinobacter lipolyticus SM19</name>
    <dbReference type="NCBI Taxonomy" id="1318628"/>
    <lineage>
        <taxon>Bacteria</taxon>
        <taxon>Pseudomonadati</taxon>
        <taxon>Pseudomonadota</taxon>
        <taxon>Gammaproteobacteria</taxon>
        <taxon>Pseudomonadales</taxon>
        <taxon>Marinobacteraceae</taxon>
        <taxon>Marinobacter</taxon>
    </lineage>
</organism>
<protein>
    <submittedName>
        <fullName evidence="6">Chloromuconate cycloisomerase</fullName>
    </submittedName>
</protein>
<dbReference type="GO" id="GO:0016853">
    <property type="term" value="F:isomerase activity"/>
    <property type="evidence" value="ECO:0007669"/>
    <property type="project" value="UniProtKB-KW"/>
</dbReference>
<dbReference type="SUPFAM" id="SSF54826">
    <property type="entry name" value="Enolase N-terminal domain-like"/>
    <property type="match status" value="1"/>
</dbReference>
<keyword evidence="6" id="KW-0413">Isomerase</keyword>
<dbReference type="GO" id="GO:0046872">
    <property type="term" value="F:metal ion binding"/>
    <property type="evidence" value="ECO:0007669"/>
    <property type="project" value="UniProtKB-KW"/>
</dbReference>
<dbReference type="PANTHER" id="PTHR48080">
    <property type="entry name" value="D-GALACTONATE DEHYDRATASE-RELATED"/>
    <property type="match status" value="1"/>
</dbReference>
<gene>
    <name evidence="6" type="ORF">MARLIPOL_02995</name>
</gene>
<evidence type="ECO:0000256" key="3">
    <source>
        <dbReference type="ARBA" id="ARBA00022723"/>
    </source>
</evidence>
<dbReference type="InterPro" id="IPR013342">
    <property type="entry name" value="Mandelate_racemase_C"/>
</dbReference>
<dbReference type="InterPro" id="IPR036849">
    <property type="entry name" value="Enolase-like_C_sf"/>
</dbReference>
<evidence type="ECO:0000313" key="6">
    <source>
        <dbReference type="EMBL" id="EON93638.1"/>
    </source>
</evidence>
<feature type="domain" description="Mandelate racemase/muconate lactonizing enzyme C-terminal" evidence="5">
    <location>
        <begin position="144"/>
        <end position="237"/>
    </location>
</feature>
<keyword evidence="7" id="KW-1185">Reference proteome</keyword>
<dbReference type="eggNOG" id="COG4948">
    <property type="taxonomic scope" value="Bacteria"/>
</dbReference>
<dbReference type="InterPro" id="IPR029065">
    <property type="entry name" value="Enolase_C-like"/>
</dbReference>
<dbReference type="SFLD" id="SFLDS00001">
    <property type="entry name" value="Enolase"/>
    <property type="match status" value="1"/>
</dbReference>
<dbReference type="SFLD" id="SFLDG00180">
    <property type="entry name" value="muconate_cycloisomerase"/>
    <property type="match status" value="1"/>
</dbReference>
<dbReference type="OrthoDB" id="103536at2"/>
<dbReference type="SMART" id="SM00922">
    <property type="entry name" value="MR_MLE"/>
    <property type="match status" value="1"/>
</dbReference>
<dbReference type="Proteomes" id="UP000016540">
    <property type="component" value="Unassembled WGS sequence"/>
</dbReference>
<dbReference type="EMBL" id="ASAD01000006">
    <property type="protein sequence ID" value="EON93638.1"/>
    <property type="molecule type" value="Genomic_DNA"/>
</dbReference>
<dbReference type="Pfam" id="PF02746">
    <property type="entry name" value="MR_MLE_N"/>
    <property type="match status" value="1"/>
</dbReference>
<evidence type="ECO:0000256" key="1">
    <source>
        <dbReference type="ARBA" id="ARBA00001946"/>
    </source>
</evidence>
<sequence>MRITSVEVYTADLEYAGKAYAFAGGRSHKRFTSTVVVLTTDMGVTGYGEVCPCGPNYMAAFAEGLPSCLSLLAPVVIGEDPRQTSFIYERMDQALTGHAVAKAAIDIACWDILGKAAGLPVYTLLGGLQMPSMPLHRIVSLGEPDEMEASLQRYRSEGFRHIQIKLGHRVEEDIDLIRALSKFKHSDELWVGDINAAWRRDQAVRFSQAIGGVDLYLEQPCRGYEECLSVRRRIGHPVKLDESLNSLADVQRALCDDAMDAMALKVSKFGGLTPSRIIRDVCVDAGIPMTIEDAWGSGIATAAYAHLAASTPARALLNTTDLHNYNTAQLATGAPEVSGGRMTLSDRPGLGVTPDFSMLTLRDVYEA</sequence>
<evidence type="ECO:0000256" key="4">
    <source>
        <dbReference type="ARBA" id="ARBA00022842"/>
    </source>
</evidence>
<dbReference type="Pfam" id="PF13378">
    <property type="entry name" value="MR_MLE_C"/>
    <property type="match status" value="1"/>
</dbReference>
<comment type="similarity">
    <text evidence="2">Belongs to the mandelate racemase/muconate lactonizing enzyme family.</text>
</comment>
<evidence type="ECO:0000313" key="7">
    <source>
        <dbReference type="Proteomes" id="UP000016540"/>
    </source>
</evidence>